<reference evidence="1 2" key="1">
    <citation type="submission" date="2010-08" db="EMBL/GenBank/DDBJ databases">
        <authorList>
            <consortium name="US DOE Joint Genome Institute (JGI-PGF)"/>
            <person name="Lucas S."/>
            <person name="Copeland A."/>
            <person name="Lapidus A."/>
            <person name="Cheng J.-F."/>
            <person name="Bruce D."/>
            <person name="Goodwin L."/>
            <person name="Pitluck S."/>
            <person name="Land M.L."/>
            <person name="Hauser L."/>
            <person name="Chang Y.-J."/>
            <person name="Anderson I.J."/>
            <person name="Johnson E."/>
            <person name="Mulhopadhyay B."/>
            <person name="Kyrpides N."/>
            <person name="Woyke T.J."/>
        </authorList>
    </citation>
    <scope>NUCLEOTIDE SEQUENCE [LARGE SCALE GENOMIC DNA]</scope>
    <source>
        <strain evidence="1 2">6</strain>
    </source>
</reference>
<keyword evidence="2" id="KW-1185">Reference proteome</keyword>
<dbReference type="AlphaFoldDB" id="I5AWH9"/>
<evidence type="ECO:0008006" key="3">
    <source>
        <dbReference type="Google" id="ProtNLM"/>
    </source>
</evidence>
<dbReference type="EMBL" id="CM001487">
    <property type="protein sequence ID" value="EIM58152.1"/>
    <property type="molecule type" value="Genomic_DNA"/>
</dbReference>
<dbReference type="STRING" id="633697.EubceDRAFT1_2426"/>
<protein>
    <recommendedName>
        <fullName evidence="3">Alcohol acetyltransferase</fullName>
    </recommendedName>
</protein>
<dbReference type="Proteomes" id="UP000005753">
    <property type="component" value="Chromosome"/>
</dbReference>
<evidence type="ECO:0000313" key="1">
    <source>
        <dbReference type="EMBL" id="EIM58152.1"/>
    </source>
</evidence>
<dbReference type="OrthoDB" id="4876345at2"/>
<organism evidence="1 2">
    <name type="scientific">Eubacterium cellulosolvens (strain ATCC 43171 / JCM 9499 / 6)</name>
    <name type="common">Cillobacterium cellulosolvens</name>
    <dbReference type="NCBI Taxonomy" id="633697"/>
    <lineage>
        <taxon>Bacteria</taxon>
        <taxon>Bacillati</taxon>
        <taxon>Bacillota</taxon>
        <taxon>Clostridia</taxon>
        <taxon>Eubacteriales</taxon>
        <taxon>Eubacteriaceae</taxon>
        <taxon>Eubacterium</taxon>
    </lineage>
</organism>
<evidence type="ECO:0000313" key="2">
    <source>
        <dbReference type="Proteomes" id="UP000005753"/>
    </source>
</evidence>
<name>I5AWH9_EUBC6</name>
<proteinExistence type="predicted"/>
<sequence length="426" mass="48082">MVDKSRVLYDLGLVYESRISQDLNNPIHLRNTVVLDHEVDGELLKKAWERTKRVYPIIDAVLGYDQEDTGVYLNPKTRDLYKNDHIYLLKASGGTNEPVKTRIPITPGTEVVGNRLIAISYYENRISINFYHRLVDGGGMNMVFNTLLYAYLALFTGHEDEKPVVELTEGRKLEEYYVGDSPELVFSKDYKPVPLYTLPRNCKGLTDPEMRNEDGDVLAGNMAISLPDFLKYCKENGANPSAMICTLLAKVSYALNPEICDDIVFGLSVAAKKHLGIQNSIANAVGVAIAYTSRDALENTSIGEVARKIRSDVDTQRTADYYITSYRLFQSYSQAFNFRARTVTYVGAIDVGDNNKHLIDLYTESNGDDNLFLFQLGNRFMMTLTYGLATAKYLQEFLRIFRELGIRAEITHEAYAIDKDASEPVL</sequence>
<accession>I5AWH9</accession>
<reference evidence="1 2" key="2">
    <citation type="submission" date="2012-02" db="EMBL/GenBank/DDBJ databases">
        <title>Improved High-Quality Draft sequence of Eubacterium cellulosolvens 6.</title>
        <authorList>
            <consortium name="US DOE Joint Genome Institute"/>
            <person name="Lucas S."/>
            <person name="Han J."/>
            <person name="Lapidus A."/>
            <person name="Cheng J.-F."/>
            <person name="Goodwin L."/>
            <person name="Pitluck S."/>
            <person name="Peters L."/>
            <person name="Mikhailova N."/>
            <person name="Gu W."/>
            <person name="Detter J.C."/>
            <person name="Han C."/>
            <person name="Tapia R."/>
            <person name="Land M."/>
            <person name="Hauser L."/>
            <person name="Kyrpides N."/>
            <person name="Ivanova N."/>
            <person name="Pagani I."/>
            <person name="Johnson E."/>
            <person name="Mukhopadhyay B."/>
            <person name="Anderson I."/>
            <person name="Woyke T."/>
        </authorList>
    </citation>
    <scope>NUCLEOTIDE SEQUENCE [LARGE SCALE GENOMIC DNA]</scope>
    <source>
        <strain evidence="1 2">6</strain>
    </source>
</reference>
<gene>
    <name evidence="1" type="ORF">EubceDRAFT1_2426</name>
</gene>
<dbReference type="HOGENOM" id="CLU_681035_0_0_9"/>